<reference evidence="2 3" key="1">
    <citation type="submission" date="2021-03" db="EMBL/GenBank/DDBJ databases">
        <title>Antimicrobial resistance genes in bacteria isolated from Japanese honey, and their potential for conferring macrolide and lincosamide resistance in the American foulbrood pathogen Paenibacillus larvae.</title>
        <authorList>
            <person name="Okamoto M."/>
            <person name="Kumagai M."/>
            <person name="Kanamori H."/>
            <person name="Takamatsu D."/>
        </authorList>
    </citation>
    <scope>NUCLEOTIDE SEQUENCE [LARGE SCALE GENOMIC DNA]</scope>
    <source>
        <strain evidence="2 3">J6TS1</strain>
    </source>
</reference>
<evidence type="ECO:0000313" key="3">
    <source>
        <dbReference type="Proteomes" id="UP000680670"/>
    </source>
</evidence>
<dbReference type="Proteomes" id="UP000680670">
    <property type="component" value="Unassembled WGS sequence"/>
</dbReference>
<keyword evidence="1" id="KW-0472">Membrane</keyword>
<keyword evidence="3" id="KW-1185">Reference proteome</keyword>
<proteinExistence type="predicted"/>
<evidence type="ECO:0000313" key="2">
    <source>
        <dbReference type="EMBL" id="GIN98695.1"/>
    </source>
</evidence>
<organism evidence="2 3">
    <name type="scientific">Siminovitchia terrae</name>
    <name type="common">Bacillus terrae</name>
    <dbReference type="NCBI Taxonomy" id="1914933"/>
    <lineage>
        <taxon>Bacteria</taxon>
        <taxon>Bacillati</taxon>
        <taxon>Bacillota</taxon>
        <taxon>Bacilli</taxon>
        <taxon>Bacillales</taxon>
        <taxon>Bacillaceae</taxon>
        <taxon>Siminovitchia</taxon>
    </lineage>
</organism>
<name>A0ABQ4L348_SIMTE</name>
<keyword evidence="1" id="KW-0812">Transmembrane</keyword>
<comment type="caution">
    <text evidence="2">The sequence shown here is derived from an EMBL/GenBank/DDBJ whole genome shotgun (WGS) entry which is preliminary data.</text>
</comment>
<evidence type="ECO:0000256" key="1">
    <source>
        <dbReference type="SAM" id="Phobius"/>
    </source>
</evidence>
<gene>
    <name evidence="2" type="ORF">J6TS1_45650</name>
</gene>
<dbReference type="EMBL" id="BORJ01000016">
    <property type="protein sequence ID" value="GIN98695.1"/>
    <property type="molecule type" value="Genomic_DNA"/>
</dbReference>
<protein>
    <recommendedName>
        <fullName evidence="4">Lipoprotein</fullName>
    </recommendedName>
</protein>
<sequence length="44" mass="5009">MELLFIIGRIKKEKKMNNEYFTQILIIGNLLAGCVGAGNQKEIR</sequence>
<evidence type="ECO:0008006" key="4">
    <source>
        <dbReference type="Google" id="ProtNLM"/>
    </source>
</evidence>
<accession>A0ABQ4L348</accession>
<feature type="transmembrane region" description="Helical" evidence="1">
    <location>
        <begin position="20"/>
        <end position="38"/>
    </location>
</feature>
<keyword evidence="1" id="KW-1133">Transmembrane helix</keyword>